<dbReference type="InterPro" id="IPR029071">
    <property type="entry name" value="Ubiquitin-like_domsf"/>
</dbReference>
<name>A0AAV1SKX3_9ROSI</name>
<feature type="domain" description="Ubiquitin-like" evidence="1">
    <location>
        <begin position="1"/>
        <end position="68"/>
    </location>
</feature>
<dbReference type="SMART" id="SM00213">
    <property type="entry name" value="UBQ"/>
    <property type="match status" value="3"/>
</dbReference>
<dbReference type="PANTHER" id="PTHR10621:SF61">
    <property type="entry name" value="UBIQUITIN FAMILY PROTEIN"/>
    <property type="match status" value="1"/>
</dbReference>
<evidence type="ECO:0000313" key="3">
    <source>
        <dbReference type="Proteomes" id="UP001314170"/>
    </source>
</evidence>
<dbReference type="GO" id="GO:0043130">
    <property type="term" value="F:ubiquitin binding"/>
    <property type="evidence" value="ECO:0007669"/>
    <property type="project" value="TreeGrafter"/>
</dbReference>
<gene>
    <name evidence="2" type="ORF">DCAF_LOCUS23632</name>
</gene>
<comment type="caution">
    <text evidence="2">The sequence shown here is derived from an EMBL/GenBank/DDBJ whole genome shotgun (WGS) entry which is preliminary data.</text>
</comment>
<proteinExistence type="predicted"/>
<accession>A0AAV1SKX3</accession>
<evidence type="ECO:0000259" key="1">
    <source>
        <dbReference type="PROSITE" id="PS50053"/>
    </source>
</evidence>
<evidence type="ECO:0000313" key="2">
    <source>
        <dbReference type="EMBL" id="CAK7350997.1"/>
    </source>
</evidence>
<dbReference type="GO" id="GO:0005829">
    <property type="term" value="C:cytosol"/>
    <property type="evidence" value="ECO:0007669"/>
    <property type="project" value="TreeGrafter"/>
</dbReference>
<dbReference type="Pfam" id="PF14560">
    <property type="entry name" value="Ubiquitin_2"/>
    <property type="match status" value="1"/>
</dbReference>
<dbReference type="AlphaFoldDB" id="A0AAV1SKX3"/>
<protein>
    <recommendedName>
        <fullName evidence="1">Ubiquitin-like domain-containing protein</fullName>
    </recommendedName>
</protein>
<dbReference type="PROSITE" id="PS50053">
    <property type="entry name" value="UBIQUITIN_2"/>
    <property type="match status" value="4"/>
</dbReference>
<dbReference type="GO" id="GO:0043161">
    <property type="term" value="P:proteasome-mediated ubiquitin-dependent protein catabolic process"/>
    <property type="evidence" value="ECO:0007669"/>
    <property type="project" value="TreeGrafter"/>
</dbReference>
<feature type="domain" description="Ubiquitin-like" evidence="1">
    <location>
        <begin position="152"/>
        <end position="220"/>
    </location>
</feature>
<dbReference type="EMBL" id="CAWUPB010001184">
    <property type="protein sequence ID" value="CAK7350997.1"/>
    <property type="molecule type" value="Genomic_DNA"/>
</dbReference>
<organism evidence="2 3">
    <name type="scientific">Dovyalis caffra</name>
    <dbReference type="NCBI Taxonomy" id="77055"/>
    <lineage>
        <taxon>Eukaryota</taxon>
        <taxon>Viridiplantae</taxon>
        <taxon>Streptophyta</taxon>
        <taxon>Embryophyta</taxon>
        <taxon>Tracheophyta</taxon>
        <taxon>Spermatophyta</taxon>
        <taxon>Magnoliopsida</taxon>
        <taxon>eudicotyledons</taxon>
        <taxon>Gunneridae</taxon>
        <taxon>Pentapetalae</taxon>
        <taxon>rosids</taxon>
        <taxon>fabids</taxon>
        <taxon>Malpighiales</taxon>
        <taxon>Salicaceae</taxon>
        <taxon>Flacourtieae</taxon>
        <taxon>Dovyalis</taxon>
    </lineage>
</organism>
<sequence>MKLKVVYGDKIFCADLEVDSTVLELKQLLAENVALPVENQQLDFDDIILSNHTPLKHYKIDPDSWILLRDLYEIFFETNTQDGRGIRRFRLLVHQNNKLKELKNMLHLRHGFVIEDNMTLRVECPFGHIYADNDNREIFEYQIFTGITMHLIKIVYVNAKEYDMLVGDDETVLEIKNRIYSLFGKEIPVEKQQLEFNDLVMQDENTMQCYEIDNYDKIIVRKMYGISVFRPLNLLSGLSNQRYGLIVHKDYTVRDLKLMLHRQYGFDFTRIQLILPNLSDNYLMDSVKIEDYGIVAGSTVTMQVRIAFNDTEYNVVLADNATVLALKYRLHDMFSLPTSAQELEFNGFILEDLETTLESYHIANNAKIILREIFVISVHVVQLVEDGKPDPNEQFPIPVHKEYTIGHLKEILSVRYGLDFSNMKIGLSKMWNTDLDDCTQIGAYNLRDRSRLYAFKMY</sequence>
<dbReference type="InterPro" id="IPR000626">
    <property type="entry name" value="Ubiquitin-like_dom"/>
</dbReference>
<dbReference type="PANTHER" id="PTHR10621">
    <property type="entry name" value="UV EXCISION REPAIR PROTEIN RAD23"/>
    <property type="match status" value="1"/>
</dbReference>
<feature type="domain" description="Ubiquitin-like" evidence="1">
    <location>
        <begin position="232"/>
        <end position="305"/>
    </location>
</feature>
<dbReference type="CDD" id="cd17039">
    <property type="entry name" value="Ubl_ubiquitin_like"/>
    <property type="match status" value="3"/>
</dbReference>
<feature type="domain" description="Ubiquitin-like" evidence="1">
    <location>
        <begin position="300"/>
        <end position="370"/>
    </location>
</feature>
<dbReference type="Pfam" id="PF00240">
    <property type="entry name" value="ubiquitin"/>
    <property type="match status" value="3"/>
</dbReference>
<dbReference type="Gene3D" id="3.10.20.90">
    <property type="entry name" value="Phosphatidylinositol 3-kinase Catalytic Subunit, Chain A, domain 1"/>
    <property type="match status" value="4"/>
</dbReference>
<dbReference type="SUPFAM" id="SSF54236">
    <property type="entry name" value="Ubiquitin-like"/>
    <property type="match status" value="5"/>
</dbReference>
<dbReference type="GO" id="GO:0070628">
    <property type="term" value="F:proteasome binding"/>
    <property type="evidence" value="ECO:0007669"/>
    <property type="project" value="TreeGrafter"/>
</dbReference>
<dbReference type="GO" id="GO:0005654">
    <property type="term" value="C:nucleoplasm"/>
    <property type="evidence" value="ECO:0007669"/>
    <property type="project" value="TreeGrafter"/>
</dbReference>
<keyword evidence="3" id="KW-1185">Reference proteome</keyword>
<dbReference type="GO" id="GO:0031593">
    <property type="term" value="F:polyubiquitin modification-dependent protein binding"/>
    <property type="evidence" value="ECO:0007669"/>
    <property type="project" value="TreeGrafter"/>
</dbReference>
<reference evidence="2 3" key="1">
    <citation type="submission" date="2024-01" db="EMBL/GenBank/DDBJ databases">
        <authorList>
            <person name="Waweru B."/>
        </authorList>
    </citation>
    <scope>NUCLEOTIDE SEQUENCE [LARGE SCALE GENOMIC DNA]</scope>
</reference>
<dbReference type="Proteomes" id="UP001314170">
    <property type="component" value="Unassembled WGS sequence"/>
</dbReference>